<dbReference type="OrthoDB" id="1633470at2"/>
<dbReference type="EMBL" id="MEHA01000013">
    <property type="protein sequence ID" value="ODR49286.1"/>
    <property type="molecule type" value="Genomic_DNA"/>
</dbReference>
<dbReference type="EMBL" id="MCGI01000002">
    <property type="protein sequence ID" value="ODM12215.1"/>
    <property type="molecule type" value="Genomic_DNA"/>
</dbReference>
<accession>A0A1E3AU22</accession>
<protein>
    <submittedName>
        <fullName evidence="2">Stage II sporulation protein P (SpoIIP)</fullName>
    </submittedName>
</protein>
<evidence type="ECO:0000313" key="1">
    <source>
        <dbReference type="EMBL" id="ODM07586.1"/>
    </source>
</evidence>
<dbReference type="RefSeq" id="WP_050018692.1">
    <property type="nucleotide sequence ID" value="NZ_BAABXS010000001.1"/>
</dbReference>
<dbReference type="Proteomes" id="UP000094869">
    <property type="component" value="Unassembled WGS sequence"/>
</dbReference>
<reference evidence="3 7" key="2">
    <citation type="submission" date="2016-08" db="EMBL/GenBank/DDBJ databases">
        <title>Characterization of Isolates of Eisenbergiella tayi Derived from Blood Cultures, Using Whole Genome Sequencing.</title>
        <authorList>
            <person name="Bernier A.-M."/>
            <person name="Burdz T."/>
            <person name="Wiebe D."/>
            <person name="Bernard K."/>
        </authorList>
    </citation>
    <scope>NUCLEOTIDE SEQUENCE [LARGE SCALE GENOMIC DNA]</scope>
    <source>
        <strain evidence="3 7">NML120146</strain>
    </source>
</reference>
<dbReference type="Proteomes" id="UP000094271">
    <property type="component" value="Unassembled WGS sequence"/>
</dbReference>
<sequence>MNKKWNGRKIFHKCVLVLLIIAMGDFLFSGRSSVGEGEGEHFSWKEVFAARAQEGVLNIWLPSFAFADKGSASGRGWFEQILGQQVPLFAYAGSQDNENLQTESGSTYEKILLLEGASEYTESEDGDALEVPETSEGKIRLDDNMTQLLQEENQTGQDQDGEQQEVQMPAPDQFGFIKAAGRSQEYNWSYYQDFDALIKEFYAVDATTEANPKRLNLDALLGKTMAITKNPDVPQILIYHTHSQEDFVDSVPGDISTTIMGAGELLAQILREEYGYNVIHHMGMYDVESRDYAYSNSLPAIEQVLAENPTIEVVIDLHRDEVLEGRKLVMDLNGKQTAQFMFFNGLSYTKAHGDIDYLQNPYIDENLAFSFQMQVIANEYYPGLTRRIYLKGYRYNMHLRPRSLLIELGAQTNTVEEIKNACAPIAHILDLELSGKGLY</sequence>
<evidence type="ECO:0000313" key="2">
    <source>
        <dbReference type="EMBL" id="ODM12215.1"/>
    </source>
</evidence>
<gene>
    <name evidence="2" type="ORF">BEH84_02830</name>
    <name evidence="4" type="ORF">BEI59_17510</name>
    <name evidence="1" type="ORF">BEI61_03476</name>
    <name evidence="3" type="ORF">BEI63_24885</name>
</gene>
<evidence type="ECO:0000313" key="3">
    <source>
        <dbReference type="EMBL" id="ODR48104.1"/>
    </source>
</evidence>
<proteinExistence type="predicted"/>
<evidence type="ECO:0000313" key="6">
    <source>
        <dbReference type="Proteomes" id="UP000094271"/>
    </source>
</evidence>
<dbReference type="PATRIC" id="fig|1432052.3.peg.3129"/>
<evidence type="ECO:0000313" key="7">
    <source>
        <dbReference type="Proteomes" id="UP000094869"/>
    </source>
</evidence>
<evidence type="ECO:0000313" key="8">
    <source>
        <dbReference type="Proteomes" id="UP000095003"/>
    </source>
</evidence>
<evidence type="ECO:0000313" key="4">
    <source>
        <dbReference type="EMBL" id="ODR49286.1"/>
    </source>
</evidence>
<dbReference type="Pfam" id="PF07454">
    <property type="entry name" value="SpoIIP"/>
    <property type="match status" value="1"/>
</dbReference>
<reference evidence="5 8" key="1">
    <citation type="submission" date="2016-07" db="EMBL/GenBank/DDBJ databases">
        <title>Characterization of isolates of Eisenbergiella tayi derived from blood cultures, using whole genome sequencing.</title>
        <authorList>
            <person name="Burdz T."/>
            <person name="Wiebe D."/>
            <person name="Huynh C."/>
            <person name="Bernard K."/>
        </authorList>
    </citation>
    <scope>NUCLEOTIDE SEQUENCE [LARGE SCALE GENOMIC DNA]</scope>
    <source>
        <strain evidence="1 5">NML 110608</strain>
        <strain evidence="2 8">NML 120489</strain>
    </source>
</reference>
<name>A0A1E3AU22_9FIRM</name>
<dbReference type="EMBL" id="MCGH01000002">
    <property type="protein sequence ID" value="ODM07586.1"/>
    <property type="molecule type" value="Genomic_DNA"/>
</dbReference>
<comment type="caution">
    <text evidence="2">The sequence shown here is derived from an EMBL/GenBank/DDBJ whole genome shotgun (WGS) entry which is preliminary data.</text>
</comment>
<dbReference type="GeneID" id="93304459"/>
<dbReference type="Proteomes" id="UP000095003">
    <property type="component" value="Unassembled WGS sequence"/>
</dbReference>
<dbReference type="Proteomes" id="UP000094067">
    <property type="component" value="Unassembled WGS sequence"/>
</dbReference>
<reference evidence="4 6" key="3">
    <citation type="submission" date="2016-08" db="EMBL/GenBank/DDBJ databases">
        <authorList>
            <person name="Seilhamer J.J."/>
        </authorList>
    </citation>
    <scope>NUCLEOTIDE SEQUENCE [LARGE SCALE GENOMIC DNA]</scope>
    <source>
        <strain evidence="4 6">NML150140-1</strain>
    </source>
</reference>
<evidence type="ECO:0000313" key="5">
    <source>
        <dbReference type="Proteomes" id="UP000094067"/>
    </source>
</evidence>
<keyword evidence="7" id="KW-1185">Reference proteome</keyword>
<organism evidence="2 8">
    <name type="scientific">Eisenbergiella tayi</name>
    <dbReference type="NCBI Taxonomy" id="1432052"/>
    <lineage>
        <taxon>Bacteria</taxon>
        <taxon>Bacillati</taxon>
        <taxon>Bacillota</taxon>
        <taxon>Clostridia</taxon>
        <taxon>Lachnospirales</taxon>
        <taxon>Lachnospiraceae</taxon>
        <taxon>Eisenbergiella</taxon>
    </lineage>
</organism>
<dbReference type="AlphaFoldDB" id="A0A1E3AU22"/>
<dbReference type="EMBL" id="MEHD01000043">
    <property type="protein sequence ID" value="ODR48104.1"/>
    <property type="molecule type" value="Genomic_DNA"/>
</dbReference>
<dbReference type="InterPro" id="IPR010897">
    <property type="entry name" value="Spore_II_P"/>
</dbReference>